<proteinExistence type="inferred from homology"/>
<name>A0A087G2K3_ARAAL</name>
<evidence type="ECO:0000313" key="5">
    <source>
        <dbReference type="Proteomes" id="UP000029120"/>
    </source>
</evidence>
<feature type="binding site" evidence="3">
    <location>
        <position position="117"/>
    </location>
    <ligand>
        <name>substrate</name>
    </ligand>
</feature>
<reference evidence="5" key="1">
    <citation type="journal article" date="2015" name="Nat. Plants">
        <title>Genome expansion of Arabis alpina linked with retrotransposition and reduced symmetric DNA methylation.</title>
        <authorList>
            <person name="Willing E.M."/>
            <person name="Rawat V."/>
            <person name="Mandakova T."/>
            <person name="Maumus F."/>
            <person name="James G.V."/>
            <person name="Nordstroem K.J."/>
            <person name="Becker C."/>
            <person name="Warthmann N."/>
            <person name="Chica C."/>
            <person name="Szarzynska B."/>
            <person name="Zytnicki M."/>
            <person name="Albani M.C."/>
            <person name="Kiefer C."/>
            <person name="Bergonzi S."/>
            <person name="Castaings L."/>
            <person name="Mateos J.L."/>
            <person name="Berns M.C."/>
            <person name="Bujdoso N."/>
            <person name="Piofczyk T."/>
            <person name="de Lorenzo L."/>
            <person name="Barrero-Sicilia C."/>
            <person name="Mateos I."/>
            <person name="Piednoel M."/>
            <person name="Hagmann J."/>
            <person name="Chen-Min-Tao R."/>
            <person name="Iglesias-Fernandez R."/>
            <person name="Schuster S.C."/>
            <person name="Alonso-Blanco C."/>
            <person name="Roudier F."/>
            <person name="Carbonero P."/>
            <person name="Paz-Ares J."/>
            <person name="Davis S.J."/>
            <person name="Pecinka A."/>
            <person name="Quesneville H."/>
            <person name="Colot V."/>
            <person name="Lysak M.A."/>
            <person name="Weigel D."/>
            <person name="Coupland G."/>
            <person name="Schneeberger K."/>
        </authorList>
    </citation>
    <scope>NUCLEOTIDE SEQUENCE [LARGE SCALE GENOMIC DNA]</scope>
    <source>
        <strain evidence="5">cv. Pajares</strain>
    </source>
</reference>
<dbReference type="InterPro" id="IPR016117">
    <property type="entry name" value="ArgJ-like_dom_sf"/>
</dbReference>
<comment type="pathway">
    <text evidence="3">Amino-acid biosynthesis; L-arginine biosynthesis; L-ornithine and N-acetyl-L-glutamate from L-glutamate and N(2)-acetyl-L-ornithine (cyclic): step 1/1.</text>
</comment>
<dbReference type="GO" id="GO:0006526">
    <property type="term" value="P:L-arginine biosynthetic process"/>
    <property type="evidence" value="ECO:0007669"/>
    <property type="project" value="UniProtKB-UniRule"/>
</dbReference>
<comment type="catalytic activity">
    <reaction evidence="3">
        <text>L-glutamate + acetyl-CoA = N-acetyl-L-glutamate + CoA + H(+)</text>
        <dbReference type="Rhea" id="RHEA:24292"/>
        <dbReference type="ChEBI" id="CHEBI:15378"/>
        <dbReference type="ChEBI" id="CHEBI:29985"/>
        <dbReference type="ChEBI" id="CHEBI:44337"/>
        <dbReference type="ChEBI" id="CHEBI:57287"/>
        <dbReference type="ChEBI" id="CHEBI:57288"/>
        <dbReference type="EC" id="2.3.1.1"/>
    </reaction>
</comment>
<evidence type="ECO:0000313" key="4">
    <source>
        <dbReference type="EMBL" id="KFK24105.1"/>
    </source>
</evidence>
<keyword evidence="1 3" id="KW-0055">Arginine biosynthesis</keyword>
<keyword evidence="3" id="KW-0068">Autocatalytic cleavage</keyword>
<protein>
    <recommendedName>
        <fullName evidence="3">Arginine biosynthesis bifunctional protein ArgJ, chloroplastic</fullName>
    </recommendedName>
    <domain>
        <recommendedName>
            <fullName evidence="3">Glutamate N-acetyltransferase</fullName>
            <shortName evidence="3">GAT</shortName>
            <ecNumber evidence="3">2.3.1.35</ecNumber>
        </recommendedName>
        <alternativeName>
            <fullName evidence="3">Ornithine acetyltransferase</fullName>
            <shortName evidence="3">OATase</shortName>
        </alternativeName>
        <alternativeName>
            <fullName evidence="3">Ornithine transacetylase</fullName>
        </alternativeName>
    </domain>
    <domain>
        <recommendedName>
            <fullName evidence="3">Amino-acid acetyltransferase</fullName>
            <ecNumber evidence="3">2.3.1.1</ecNumber>
        </recommendedName>
        <alternativeName>
            <fullName evidence="3">N-acetylglutamate synthase</fullName>
            <shortName evidence="3">AGS</shortName>
        </alternativeName>
    </domain>
    <component>
        <recommendedName>
            <fullName evidence="3">Arginine biosynthesis bifunctional protein ArgJ alpha chain</fullName>
        </recommendedName>
    </component>
    <component>
        <recommendedName>
            <fullName evidence="3">Arginine biosynthesis bifunctional protein ArgJ beta chain</fullName>
        </recommendedName>
    </component>
</protein>
<dbReference type="AlphaFoldDB" id="A0A087G2K3"/>
<evidence type="ECO:0000256" key="2">
    <source>
        <dbReference type="ARBA" id="ARBA00023268"/>
    </source>
</evidence>
<dbReference type="Pfam" id="PF01960">
    <property type="entry name" value="ArgJ"/>
    <property type="match status" value="1"/>
</dbReference>
<comment type="caution">
    <text evidence="3">Lacks conserved residue(s) required for the propagation of feature annotation.</text>
</comment>
<dbReference type="PANTHER" id="PTHR23100:SF0">
    <property type="entry name" value="ARGININE BIOSYNTHESIS BIFUNCTIONAL PROTEIN ARGJ, MITOCHONDRIAL"/>
    <property type="match status" value="1"/>
</dbReference>
<comment type="subcellular location">
    <subcellularLocation>
        <location evidence="3">Plastid</location>
        <location evidence="3">Chloroplast</location>
    </subcellularLocation>
</comment>
<comment type="pathway">
    <text evidence="3">Amino-acid biosynthesis; L-arginine biosynthesis; N(2)-acetyl-L-ornithine from L-glutamate: step 1/4.</text>
</comment>
<keyword evidence="3" id="KW-0808">Transferase</keyword>
<dbReference type="GO" id="GO:0004042">
    <property type="term" value="F:L-glutamate N-acetyltransferase activity"/>
    <property type="evidence" value="ECO:0007669"/>
    <property type="project" value="UniProtKB-UniRule"/>
</dbReference>
<keyword evidence="3" id="KW-0150">Chloroplast</keyword>
<feature type="site" description="Involved in the stabilization of negative charge on the oxyanion by the formation of the oxyanion hole" evidence="3">
    <location>
        <position position="53"/>
    </location>
</feature>
<dbReference type="EC" id="2.3.1.1" evidence="3"/>
<evidence type="ECO:0000256" key="1">
    <source>
        <dbReference type="ARBA" id="ARBA00022571"/>
    </source>
</evidence>
<feature type="chain" id="PRO_5023250095" description="Arginine biosynthesis bifunctional protein ArgJ beta chain" evidence="3">
    <location>
        <begin position="128"/>
        <end position="161"/>
    </location>
</feature>
<dbReference type="InterPro" id="IPR002813">
    <property type="entry name" value="Arg_biosynth_ArgJ"/>
</dbReference>
<keyword evidence="2 3" id="KW-0511">Multifunctional enzyme</keyword>
<dbReference type="PANTHER" id="PTHR23100">
    <property type="entry name" value="ARGININE BIOSYNTHESIS BIFUNCTIONAL PROTEIN ARGJ"/>
    <property type="match status" value="1"/>
</dbReference>
<feature type="active site" description="Nucleophile" evidence="3">
    <location>
        <position position="128"/>
    </location>
</feature>
<keyword evidence="3" id="KW-0012">Acyltransferase</keyword>
<dbReference type="Gramene" id="KFK24105">
    <property type="protein sequence ID" value="KFK24105"/>
    <property type="gene ID" value="AALP_AAs65441U000400"/>
</dbReference>
<dbReference type="Proteomes" id="UP000029120">
    <property type="component" value="Unassembled WGS sequence"/>
</dbReference>
<dbReference type="GO" id="GO:0004358">
    <property type="term" value="F:L-glutamate N-acetyltransferase activity, acting on acetyl-L-ornithine as donor"/>
    <property type="evidence" value="ECO:0007669"/>
    <property type="project" value="UniProtKB-UniRule"/>
</dbReference>
<dbReference type="SUPFAM" id="SSF56266">
    <property type="entry name" value="DmpA/ArgJ-like"/>
    <property type="match status" value="1"/>
</dbReference>
<comment type="subunit">
    <text evidence="3">Heterodimer of an alpha and a beta chain.</text>
</comment>
<feature type="site" description="Cleavage; by autolysis" evidence="3">
    <location>
        <begin position="127"/>
        <end position="128"/>
    </location>
</feature>
<dbReference type="EC" id="2.3.1.35" evidence="3"/>
<sequence length="161" mass="17007">MESWKTAHAVIINAGQANAATGDAGYQDMLDCVGSLAKLLKVNQEEVLIESTGVIGQRIKKEELLHALPTLVSSISDSVKEADSAAVAITTTDLVSKSVAVESQVGVTTIRVGGMAKGSGMIHPNMATMLGVITTDALVESDIWRKMVKVCSKPKFQPNHC</sequence>
<keyword evidence="3" id="KW-0934">Plastid</keyword>
<organism evidence="4 5">
    <name type="scientific">Arabis alpina</name>
    <name type="common">Alpine rock-cress</name>
    <dbReference type="NCBI Taxonomy" id="50452"/>
    <lineage>
        <taxon>Eukaryota</taxon>
        <taxon>Viridiplantae</taxon>
        <taxon>Streptophyta</taxon>
        <taxon>Embryophyta</taxon>
        <taxon>Tracheophyta</taxon>
        <taxon>Spermatophyta</taxon>
        <taxon>Magnoliopsida</taxon>
        <taxon>eudicotyledons</taxon>
        <taxon>Gunneridae</taxon>
        <taxon>Pentapetalae</taxon>
        <taxon>rosids</taxon>
        <taxon>malvids</taxon>
        <taxon>Brassicales</taxon>
        <taxon>Brassicaceae</taxon>
        <taxon>Arabideae</taxon>
        <taxon>Arabis</taxon>
    </lineage>
</organism>
<dbReference type="HAMAP" id="MF_01106">
    <property type="entry name" value="ArgJ"/>
    <property type="match status" value="1"/>
</dbReference>
<dbReference type="UniPathway" id="UPA00068">
    <property type="reaction ID" value="UER00106"/>
</dbReference>
<feature type="binding site" evidence="3">
    <location>
        <position position="91"/>
    </location>
    <ligand>
        <name>substrate</name>
    </ligand>
</feature>
<comment type="similarity">
    <text evidence="3">Belongs to the ArgJ family.</text>
</comment>
<feature type="binding site" evidence="3">
    <location>
        <position position="128"/>
    </location>
    <ligand>
        <name>substrate</name>
    </ligand>
</feature>
<keyword evidence="5" id="KW-1185">Reference proteome</keyword>
<comment type="function">
    <text evidence="3">Catalyzes two activities which are involved in the cyclic version of arginine biosynthesis: the synthesis of acetylglutamate from glutamate and acetyl-CoA, and of ornithine by transacetylation between acetylornithine and glutamate.</text>
</comment>
<dbReference type="EMBL" id="KL972039">
    <property type="protein sequence ID" value="KFK24105.1"/>
    <property type="molecule type" value="Genomic_DNA"/>
</dbReference>
<dbReference type="GO" id="GO:0009507">
    <property type="term" value="C:chloroplast"/>
    <property type="evidence" value="ECO:0007669"/>
    <property type="project" value="UniProtKB-SubCell"/>
</dbReference>
<comment type="catalytic activity">
    <reaction evidence="3">
        <text>N(2)-acetyl-L-ornithine + L-glutamate = N-acetyl-L-glutamate + L-ornithine</text>
        <dbReference type="Rhea" id="RHEA:15349"/>
        <dbReference type="ChEBI" id="CHEBI:29985"/>
        <dbReference type="ChEBI" id="CHEBI:44337"/>
        <dbReference type="ChEBI" id="CHEBI:46911"/>
        <dbReference type="ChEBI" id="CHEBI:57805"/>
        <dbReference type="EC" id="2.3.1.35"/>
    </reaction>
</comment>
<dbReference type="OrthoDB" id="2017946at2759"/>
<keyword evidence="3" id="KW-0028">Amino-acid biosynthesis</keyword>
<dbReference type="eggNOG" id="KOG2786">
    <property type="taxonomic scope" value="Eukaryota"/>
</dbReference>
<dbReference type="Gene3D" id="3.60.70.12">
    <property type="entry name" value="L-amino peptidase D-ALA esterase/amidase"/>
    <property type="match status" value="1"/>
</dbReference>
<evidence type="ECO:0000256" key="3">
    <source>
        <dbReference type="HAMAP-Rule" id="MF_03124"/>
    </source>
</evidence>
<dbReference type="GO" id="GO:0006592">
    <property type="term" value="P:ornithine biosynthetic process"/>
    <property type="evidence" value="ECO:0007669"/>
    <property type="project" value="TreeGrafter"/>
</dbReference>
<accession>A0A087G2K3</accession>
<feature type="site" description="Involved in the stabilization of negative charge on the oxyanion by the formation of the oxyanion hole" evidence="3">
    <location>
        <position position="52"/>
    </location>
</feature>
<gene>
    <name evidence="4" type="ORF">AALP_AAs65441U000400</name>
</gene>
<feature type="chain" id="PRO_5023250097" description="Arginine biosynthesis bifunctional protein ArgJ alpha chain" evidence="3">
    <location>
        <begin position="1"/>
        <end position="127"/>
    </location>
</feature>